<evidence type="ECO:0000313" key="3">
    <source>
        <dbReference type="Proteomes" id="UP000292052"/>
    </source>
</evidence>
<dbReference type="STRING" id="1661398.A0A482VEZ7"/>
<dbReference type="OrthoDB" id="6758880at2759"/>
<evidence type="ECO:0000313" key="2">
    <source>
        <dbReference type="EMBL" id="RZB66680.1"/>
    </source>
</evidence>
<name>A0A482VEZ7_ASBVE</name>
<dbReference type="GO" id="GO:0016485">
    <property type="term" value="P:protein processing"/>
    <property type="evidence" value="ECO:0007669"/>
    <property type="project" value="TreeGrafter"/>
</dbReference>
<dbReference type="InterPro" id="IPR024079">
    <property type="entry name" value="MetalloPept_cat_dom_sf"/>
</dbReference>
<dbReference type="InterPro" id="IPR000718">
    <property type="entry name" value="Peptidase_M13"/>
</dbReference>
<keyword evidence="3" id="KW-1185">Reference proteome</keyword>
<reference evidence="2 3" key="1">
    <citation type="submission" date="2017-03" db="EMBL/GenBank/DDBJ databases">
        <title>Genome of the blue death feigning beetle - Asbolus verrucosus.</title>
        <authorList>
            <person name="Rider S.D."/>
        </authorList>
    </citation>
    <scope>NUCLEOTIDE SEQUENCE [LARGE SCALE GENOMIC DNA]</scope>
    <source>
        <strain evidence="2">Butters</strain>
        <tissue evidence="2">Head and leg muscle</tissue>
    </source>
</reference>
<evidence type="ECO:0000259" key="1">
    <source>
        <dbReference type="Pfam" id="PF01431"/>
    </source>
</evidence>
<dbReference type="Proteomes" id="UP000292052">
    <property type="component" value="Unassembled WGS sequence"/>
</dbReference>
<comment type="caution">
    <text evidence="2">The sequence shown here is derived from an EMBL/GenBank/DDBJ whole genome shotgun (WGS) entry which is preliminary data.</text>
</comment>
<dbReference type="InterPro" id="IPR018497">
    <property type="entry name" value="Peptidase_M13_C"/>
</dbReference>
<protein>
    <submittedName>
        <fullName evidence="2">Peptidase M13 domain containing protein</fullName>
    </submittedName>
</protein>
<gene>
    <name evidence="2" type="ORF">BDFB_006092</name>
</gene>
<accession>A0A482VEZ7</accession>
<dbReference type="PANTHER" id="PTHR11733:SF133">
    <property type="entry name" value="PHOSPHATE-REGULATING NEUTRAL ENDOPEPTIDASE PHEX"/>
    <property type="match status" value="1"/>
</dbReference>
<dbReference type="AlphaFoldDB" id="A0A482VEZ7"/>
<dbReference type="Gene3D" id="3.40.390.10">
    <property type="entry name" value="Collagenase (Catalytic Domain)"/>
    <property type="match status" value="1"/>
</dbReference>
<dbReference type="GO" id="GO:0005886">
    <property type="term" value="C:plasma membrane"/>
    <property type="evidence" value="ECO:0007669"/>
    <property type="project" value="TreeGrafter"/>
</dbReference>
<dbReference type="Pfam" id="PF01431">
    <property type="entry name" value="Peptidase_M13"/>
    <property type="match status" value="1"/>
</dbReference>
<dbReference type="SUPFAM" id="SSF55486">
    <property type="entry name" value="Metalloproteases ('zincins'), catalytic domain"/>
    <property type="match status" value="1"/>
</dbReference>
<sequence length="197" mass="22572">MQNRLIVPAPILHGSLYDEDRPKYLNFGSLGSVIGRGLVQSFLDQLKEHDNIEEIWSHKDYKVFENGTKCFEDDYSRNWKEESSRNASEVIQEVISEVIGRDLAYVAYQKWREGNEEDAASTLLSTYNPNQLFWIKASLSNCYKKLIDEDDGEEESAIAKYRNILSARHSAHFGNDFNCSSGSPMNPKNSAKCWSFL</sequence>
<organism evidence="2 3">
    <name type="scientific">Asbolus verrucosus</name>
    <name type="common">Desert ironclad beetle</name>
    <dbReference type="NCBI Taxonomy" id="1661398"/>
    <lineage>
        <taxon>Eukaryota</taxon>
        <taxon>Metazoa</taxon>
        <taxon>Ecdysozoa</taxon>
        <taxon>Arthropoda</taxon>
        <taxon>Hexapoda</taxon>
        <taxon>Insecta</taxon>
        <taxon>Pterygota</taxon>
        <taxon>Neoptera</taxon>
        <taxon>Endopterygota</taxon>
        <taxon>Coleoptera</taxon>
        <taxon>Polyphaga</taxon>
        <taxon>Cucujiformia</taxon>
        <taxon>Tenebrionidae</taxon>
        <taxon>Pimeliinae</taxon>
        <taxon>Asbolus</taxon>
    </lineage>
</organism>
<dbReference type="GO" id="GO:0004222">
    <property type="term" value="F:metalloendopeptidase activity"/>
    <property type="evidence" value="ECO:0007669"/>
    <property type="project" value="InterPro"/>
</dbReference>
<dbReference type="PANTHER" id="PTHR11733">
    <property type="entry name" value="ZINC METALLOPROTEASE FAMILY M13 NEPRILYSIN-RELATED"/>
    <property type="match status" value="1"/>
</dbReference>
<dbReference type="EMBL" id="QDEB01109412">
    <property type="protein sequence ID" value="RZB66680.1"/>
    <property type="molecule type" value="Genomic_DNA"/>
</dbReference>
<dbReference type="PROSITE" id="PS51885">
    <property type="entry name" value="NEPRILYSIN"/>
    <property type="match status" value="1"/>
</dbReference>
<proteinExistence type="predicted"/>
<feature type="domain" description="Peptidase M13 C-terminal" evidence="1">
    <location>
        <begin position="2"/>
        <end position="193"/>
    </location>
</feature>